<keyword evidence="10" id="KW-1185">Reference proteome</keyword>
<feature type="transmembrane region" description="Helical" evidence="7">
    <location>
        <begin position="452"/>
        <end position="471"/>
    </location>
</feature>
<keyword evidence="3 7" id="KW-0812">Transmembrane</keyword>
<evidence type="ECO:0000313" key="9">
    <source>
        <dbReference type="EMBL" id="MFC4909552.1"/>
    </source>
</evidence>
<comment type="subcellular location">
    <subcellularLocation>
        <location evidence="1">Cell membrane</location>
        <topology evidence="1">Multi-pass membrane protein</topology>
    </subcellularLocation>
</comment>
<dbReference type="Proteomes" id="UP001595872">
    <property type="component" value="Unassembled WGS sequence"/>
</dbReference>
<proteinExistence type="inferred from homology"/>
<accession>A0ABV9TZW4</accession>
<feature type="transmembrane region" description="Helical" evidence="7">
    <location>
        <begin position="6"/>
        <end position="25"/>
    </location>
</feature>
<feature type="transmembrane region" description="Helical" evidence="7">
    <location>
        <begin position="477"/>
        <end position="495"/>
    </location>
</feature>
<dbReference type="InterPro" id="IPR003838">
    <property type="entry name" value="ABC3_permease_C"/>
</dbReference>
<name>A0ABV9TZW4_9ACTN</name>
<dbReference type="PANTHER" id="PTHR30572">
    <property type="entry name" value="MEMBRANE COMPONENT OF TRANSPORTER-RELATED"/>
    <property type="match status" value="1"/>
</dbReference>
<dbReference type="RefSeq" id="WP_378257149.1">
    <property type="nucleotide sequence ID" value="NZ_JBHSIT010000005.1"/>
</dbReference>
<feature type="transmembrane region" description="Helical" evidence="7">
    <location>
        <begin position="352"/>
        <end position="385"/>
    </location>
</feature>
<keyword evidence="2" id="KW-1003">Cell membrane</keyword>
<feature type="transmembrane region" description="Helical" evidence="7">
    <location>
        <begin position="45"/>
        <end position="65"/>
    </location>
</feature>
<feature type="transmembrane region" description="Helical" evidence="7">
    <location>
        <begin position="592"/>
        <end position="612"/>
    </location>
</feature>
<evidence type="ECO:0000256" key="6">
    <source>
        <dbReference type="ARBA" id="ARBA00038076"/>
    </source>
</evidence>
<evidence type="ECO:0000256" key="3">
    <source>
        <dbReference type="ARBA" id="ARBA00022692"/>
    </source>
</evidence>
<dbReference type="EMBL" id="JBHSIT010000005">
    <property type="protein sequence ID" value="MFC4909552.1"/>
    <property type="molecule type" value="Genomic_DNA"/>
</dbReference>
<evidence type="ECO:0000256" key="1">
    <source>
        <dbReference type="ARBA" id="ARBA00004651"/>
    </source>
</evidence>
<evidence type="ECO:0000256" key="4">
    <source>
        <dbReference type="ARBA" id="ARBA00022989"/>
    </source>
</evidence>
<evidence type="ECO:0000259" key="8">
    <source>
        <dbReference type="Pfam" id="PF02687"/>
    </source>
</evidence>
<feature type="transmembrane region" description="Helical" evidence="7">
    <location>
        <begin position="848"/>
        <end position="868"/>
    </location>
</feature>
<protein>
    <submittedName>
        <fullName evidence="9">ABC transporter permease</fullName>
    </submittedName>
</protein>
<evidence type="ECO:0000256" key="5">
    <source>
        <dbReference type="ARBA" id="ARBA00023136"/>
    </source>
</evidence>
<keyword evidence="4 7" id="KW-1133">Transmembrane helix</keyword>
<feature type="transmembrane region" description="Helical" evidence="7">
    <location>
        <begin position="502"/>
        <end position="521"/>
    </location>
</feature>
<reference evidence="10" key="1">
    <citation type="journal article" date="2019" name="Int. J. Syst. Evol. Microbiol.">
        <title>The Global Catalogue of Microorganisms (GCM) 10K type strain sequencing project: providing services to taxonomists for standard genome sequencing and annotation.</title>
        <authorList>
            <consortium name="The Broad Institute Genomics Platform"/>
            <consortium name="The Broad Institute Genome Sequencing Center for Infectious Disease"/>
            <person name="Wu L."/>
            <person name="Ma J."/>
        </authorList>
    </citation>
    <scope>NUCLEOTIDE SEQUENCE [LARGE SCALE GENOMIC DNA]</scope>
    <source>
        <strain evidence="10">KLKA75</strain>
    </source>
</reference>
<feature type="transmembrane region" description="Helical" evidence="7">
    <location>
        <begin position="898"/>
        <end position="919"/>
    </location>
</feature>
<comment type="similarity">
    <text evidence="6">Belongs to the ABC-4 integral membrane protein family.</text>
</comment>
<dbReference type="Pfam" id="PF02687">
    <property type="entry name" value="FtsX"/>
    <property type="match status" value="2"/>
</dbReference>
<gene>
    <name evidence="9" type="ORF">ACFPCY_19675</name>
</gene>
<feature type="transmembrane region" description="Helical" evidence="7">
    <location>
        <begin position="533"/>
        <end position="550"/>
    </location>
</feature>
<feature type="domain" description="ABC3 transporter permease C-terminal" evidence="8">
    <location>
        <begin position="306"/>
        <end position="433"/>
    </location>
</feature>
<feature type="domain" description="ABC3 transporter permease C-terminal" evidence="8">
    <location>
        <begin position="849"/>
        <end position="965"/>
    </location>
</feature>
<evidence type="ECO:0000256" key="7">
    <source>
        <dbReference type="SAM" id="Phobius"/>
    </source>
</evidence>
<dbReference type="InterPro" id="IPR050250">
    <property type="entry name" value="Macrolide_Exporter_MacB"/>
</dbReference>
<evidence type="ECO:0000313" key="10">
    <source>
        <dbReference type="Proteomes" id="UP001595872"/>
    </source>
</evidence>
<dbReference type="PANTHER" id="PTHR30572:SF4">
    <property type="entry name" value="ABC TRANSPORTER PERMEASE YTRF"/>
    <property type="match status" value="1"/>
</dbReference>
<organism evidence="9 10">
    <name type="scientific">Actinomadura gamaensis</name>
    <dbReference type="NCBI Taxonomy" id="1763541"/>
    <lineage>
        <taxon>Bacteria</taxon>
        <taxon>Bacillati</taxon>
        <taxon>Actinomycetota</taxon>
        <taxon>Actinomycetes</taxon>
        <taxon>Streptosporangiales</taxon>
        <taxon>Thermomonosporaceae</taxon>
        <taxon>Actinomadura</taxon>
    </lineage>
</organism>
<evidence type="ECO:0000256" key="2">
    <source>
        <dbReference type="ARBA" id="ARBA00022475"/>
    </source>
</evidence>
<feature type="transmembrane region" description="Helical" evidence="7">
    <location>
        <begin position="397"/>
        <end position="423"/>
    </location>
</feature>
<comment type="caution">
    <text evidence="9">The sequence shown here is derived from an EMBL/GenBank/DDBJ whole genome shotgun (WGS) entry which is preliminary data.</text>
</comment>
<feature type="transmembrane region" description="Helical" evidence="7">
    <location>
        <begin position="303"/>
        <end position="327"/>
    </location>
</feature>
<feature type="transmembrane region" description="Helical" evidence="7">
    <location>
        <begin position="934"/>
        <end position="955"/>
    </location>
</feature>
<keyword evidence="5 7" id="KW-0472">Membrane</keyword>
<sequence>MYPELTFPLVVALVLAVAFVLYLVVFRPVLRRLAVRQVTRRPAELVLVVVGSLLGTALIVASLTVGDSLNRSVRQAAYDTLGPVDEYVRSPTASLGDEAAFRLSALRQDPDVDGVLTMDGGYAAATFDGRGAPRAEPRVLAWDVDFASAARFGAPHPSGLAVPDPGPGHVVVNEHLARSLGVRPGDRVTFHAYGGRVTATVARVVPARGLAGIGLGMLVNPDAFFPSGTLRAMAASARQDVTSTTYVSNRGGVEQGAGRTDQVAGRMRALLGSLTAAHGGGVDTPKRDVLDQARKTGDSLGSLFLFIASFGIIAGLLLIVNIFVMLIQERRGQLGVLRAIGMRRRRVSHELVVEGALYTAGATLAGGLVGVGVGRVVVILAMRIFNGANTAGNRFSVVFAVTPVSVVNGMAAGFLMALAAVAVTSVRIARTNIIAAIRDLDAPPRRGARRRLVVVSAVATVLLAAASVPVLARGVGMNVYLLPALTVLAAVPLLRRFWSSRTVHTGVGLALTAWGLGAHLVRPRLFDSASTGAFIVMGAMLTFAAVLLVTQQQDLLLRPLRPLLRRPTGNGLATRLAIAYPSAKRFQTGATLAMYCIVVFVIVLLTQIQAIISAGVSHEVVKATAGWQLRADYNPDAAWADPARDLAGGPVAEAAVLTTTSATADDPLRRTTKDLPVRAIGIPPELGARPPALTRRLAGLPDDAAAWRLVLRDPSYVLIDANYGAVGGPQGKPPGAGSKLSVADPLTGRRTALTVAGVLADGIAFYYVGGEARFPVLMSRPAATRLFGVQARPSSVMLRLAPGADSAAVRAGLQARHLTRGLVVSDLQQTVRDNWTASRQFFTLMRGYLALGLLVGVVGLGVVMIRAVRERRRTVAVLRALGVQSRVVRRAFYAESTFVALEGVVIGTVLGVLTTWLLYLNSPTFGSLDAPYPIAWTQVLLTVGATLVASLLATVGPARRAARIRPAVALRIAD</sequence>